<keyword evidence="2 7" id="KW-0812">Transmembrane</keyword>
<evidence type="ECO:0000256" key="7">
    <source>
        <dbReference type="SAM" id="Phobius"/>
    </source>
</evidence>
<evidence type="ECO:0000256" key="3">
    <source>
        <dbReference type="ARBA" id="ARBA00022981"/>
    </source>
</evidence>
<dbReference type="EMBL" id="AC183300">
    <property type="status" value="NOT_ANNOTATED_CDS"/>
    <property type="molecule type" value="Genomic_DNA"/>
</dbReference>
<keyword evidence="6" id="KW-0325">Glycoprotein</keyword>
<protein>
    <recommendedName>
        <fullName evidence="11">Glycophorin</fullName>
    </recommendedName>
</protein>
<dbReference type="Ensembl" id="ENSPTRT00000061871.3">
    <property type="protein sequence ID" value="ENSPTRP00000054415.3"/>
    <property type="gene ID" value="ENSPTRG00000034083.3"/>
</dbReference>
<keyword evidence="8" id="KW-0732">Signal</keyword>
<dbReference type="GO" id="GO:0005886">
    <property type="term" value="C:plasma membrane"/>
    <property type="evidence" value="ECO:0000318"/>
    <property type="project" value="GO_Central"/>
</dbReference>
<evidence type="ECO:0000256" key="5">
    <source>
        <dbReference type="ARBA" id="ARBA00023136"/>
    </source>
</evidence>
<name>H2RAS0_PANTR</name>
<evidence type="ECO:0000256" key="6">
    <source>
        <dbReference type="ARBA" id="ARBA00023180"/>
    </source>
</evidence>
<feature type="transmembrane region" description="Helical" evidence="7">
    <location>
        <begin position="95"/>
        <end position="116"/>
    </location>
</feature>
<feature type="chain" id="PRO_5014127201" description="Glycophorin" evidence="8">
    <location>
        <begin position="20"/>
        <end position="121"/>
    </location>
</feature>
<dbReference type="PANTHER" id="PTHR13813:SF2">
    <property type="entry name" value="GLYCOPHORIN-B"/>
    <property type="match status" value="1"/>
</dbReference>
<gene>
    <name evidence="9" type="primary">LOC739271</name>
</gene>
<organism evidence="9 10">
    <name type="scientific">Pan troglodytes</name>
    <name type="common">Chimpanzee</name>
    <dbReference type="NCBI Taxonomy" id="9598"/>
    <lineage>
        <taxon>Eukaryota</taxon>
        <taxon>Metazoa</taxon>
        <taxon>Chordata</taxon>
        <taxon>Craniata</taxon>
        <taxon>Vertebrata</taxon>
        <taxon>Euteleostomi</taxon>
        <taxon>Mammalia</taxon>
        <taxon>Eutheria</taxon>
        <taxon>Euarchontoglires</taxon>
        <taxon>Primates</taxon>
        <taxon>Haplorrhini</taxon>
        <taxon>Catarrhini</taxon>
        <taxon>Hominidae</taxon>
        <taxon>Pan</taxon>
    </lineage>
</organism>
<dbReference type="PANTHER" id="PTHR13813">
    <property type="entry name" value="GLYCOPHORIN"/>
    <property type="match status" value="1"/>
</dbReference>
<dbReference type="OMA" id="CPAHTAN"/>
<evidence type="ECO:0000256" key="8">
    <source>
        <dbReference type="SAM" id="SignalP"/>
    </source>
</evidence>
<dbReference type="Pfam" id="PF01102">
    <property type="entry name" value="Glycophorin_A"/>
    <property type="match status" value="1"/>
</dbReference>
<dbReference type="GeneTree" id="ENSGT00550000075214"/>
<evidence type="ECO:0000313" key="9">
    <source>
        <dbReference type="Ensembl" id="ENSPTRP00000054415.3"/>
    </source>
</evidence>
<accession>H2RAS0</accession>
<keyword evidence="3" id="KW-0730">Sialic acid</keyword>
<dbReference type="InterPro" id="IPR049535">
    <property type="entry name" value="GYPA_B"/>
</dbReference>
<dbReference type="HOGENOM" id="CLU_154690_1_0_1"/>
<proteinExistence type="predicted"/>
<reference evidence="9" key="3">
    <citation type="submission" date="2025-09" db="UniProtKB">
        <authorList>
            <consortium name="Ensembl"/>
        </authorList>
    </citation>
    <scope>IDENTIFICATION</scope>
</reference>
<feature type="signal peptide" evidence="8">
    <location>
        <begin position="1"/>
        <end position="19"/>
    </location>
</feature>
<dbReference type="Gene3D" id="1.20.5.70">
    <property type="match status" value="1"/>
</dbReference>
<dbReference type="Proteomes" id="UP000002277">
    <property type="component" value="Chromosome 4"/>
</dbReference>
<evidence type="ECO:0000256" key="4">
    <source>
        <dbReference type="ARBA" id="ARBA00022989"/>
    </source>
</evidence>
<dbReference type="InterPro" id="IPR001195">
    <property type="entry name" value="Glycophorin"/>
</dbReference>
<dbReference type="AlphaFoldDB" id="H2RAS0"/>
<sequence>MYGKIIFVLLLSAIVSISASSTTGVAMHTSTSSSVTKSYISSQINDKHKRDTYPAHSVNEVSENSVTTVYPPEEENGERGQTVHPFSGPALVEKILIILCPMAGVIGMILLIYYSIRRLIK</sequence>
<evidence type="ECO:0008006" key="11">
    <source>
        <dbReference type="Google" id="ProtNLM"/>
    </source>
</evidence>
<reference evidence="9" key="2">
    <citation type="submission" date="2025-08" db="UniProtKB">
        <authorList>
            <consortium name="Ensembl"/>
        </authorList>
    </citation>
    <scope>IDENTIFICATION</scope>
</reference>
<keyword evidence="4 7" id="KW-1133">Transmembrane helix</keyword>
<keyword evidence="10" id="KW-1185">Reference proteome</keyword>
<comment type="subcellular location">
    <subcellularLocation>
        <location evidence="1">Membrane</location>
        <topology evidence="1">Single-pass membrane protein</topology>
    </subcellularLocation>
</comment>
<evidence type="ECO:0000256" key="1">
    <source>
        <dbReference type="ARBA" id="ARBA00004167"/>
    </source>
</evidence>
<dbReference type="InParanoid" id="H2RAS0"/>
<dbReference type="Bgee" id="ENSPTRG00000034083">
    <property type="expression patterns" value="Expressed in bone marrow and 16 other cell types or tissues"/>
</dbReference>
<evidence type="ECO:0000256" key="2">
    <source>
        <dbReference type="ARBA" id="ARBA00022692"/>
    </source>
</evidence>
<reference evidence="9 10" key="1">
    <citation type="journal article" date="2005" name="Nature">
        <title>Initial sequence of the chimpanzee genome and comparison with the human genome.</title>
        <authorList>
            <consortium name="Chimpanzee sequencing and analysis consortium"/>
        </authorList>
    </citation>
    <scope>NUCLEOTIDE SEQUENCE [LARGE SCALE GENOMIC DNA]</scope>
</reference>
<keyword evidence="5 7" id="KW-0472">Membrane</keyword>
<evidence type="ECO:0000313" key="10">
    <source>
        <dbReference type="Proteomes" id="UP000002277"/>
    </source>
</evidence>